<feature type="signal peptide" evidence="3">
    <location>
        <begin position="1"/>
        <end position="35"/>
    </location>
</feature>
<keyword evidence="5" id="KW-1185">Reference proteome</keyword>
<protein>
    <submittedName>
        <fullName evidence="4">Uncharacterized protein</fullName>
    </submittedName>
</protein>
<evidence type="ECO:0000256" key="1">
    <source>
        <dbReference type="SAM" id="MobiDB-lite"/>
    </source>
</evidence>
<evidence type="ECO:0000313" key="4">
    <source>
        <dbReference type="EMBL" id="WOB49433.1"/>
    </source>
</evidence>
<name>A0AAU0B8W8_9XANT</name>
<gene>
    <name evidence="4" type="ORF">NYR97_19895</name>
</gene>
<feature type="chain" id="PRO_5043849116" evidence="3">
    <location>
        <begin position="36"/>
        <end position="476"/>
    </location>
</feature>
<sequence length="476" mass="50120">MRWLARVFASAIARRVAYVIVALVFSALGVSNARAACSPSKDVSFDTCPSEASAKAAATAAYNEWAATITGGQEHSMCSIARWPDATSNEIRVQASFNGWGCGAGGVWYRSFPKNVDECGSKPDYNGPFPGAAGAPKSGSVQCSSGCMQVWTPNADNTWNGTYGLNAACDMDDNTPDQCKNMALTNGWHYNNHTKMCEPDTEECPEGKQHNAKGECEEQACPKGMTLTQFGTCENDKNECPAGEVKSPEGACLPGDGQCAQGEAKGKDGTCKRDSNGDGKPDDEEEDGTAKETFSGGDSCEFPPSCSGSLIMCGQARIQWRIDCNTRRNVNIQGGSCSSAPVCVGKDCKAMEYSQLLMQWRTACAAEKQAGKDGASGESGQPAWTKVTGDGTAGAGEDPEKPHRTVALGVGMLDSGGFLGGGGACPKFGSVSLGKYGSVDLDQWDWICRFFAAVRVVFIALGSFIAFTILGGKSIF</sequence>
<dbReference type="AlphaFoldDB" id="A0AAU0B8W8"/>
<dbReference type="EMBL" id="CP103836">
    <property type="protein sequence ID" value="WOB49433.1"/>
    <property type="molecule type" value="Genomic_DNA"/>
</dbReference>
<feature type="region of interest" description="Disordered" evidence="1">
    <location>
        <begin position="371"/>
        <end position="401"/>
    </location>
</feature>
<evidence type="ECO:0000256" key="2">
    <source>
        <dbReference type="SAM" id="Phobius"/>
    </source>
</evidence>
<dbReference type="RefSeq" id="WP_316695404.1">
    <property type="nucleotide sequence ID" value="NZ_CP103836.1"/>
</dbReference>
<evidence type="ECO:0000313" key="5">
    <source>
        <dbReference type="Proteomes" id="UP001302716"/>
    </source>
</evidence>
<keyword evidence="2" id="KW-1133">Transmembrane helix</keyword>
<feature type="compositionally biased region" description="Basic and acidic residues" evidence="1">
    <location>
        <begin position="264"/>
        <end position="280"/>
    </location>
</feature>
<keyword evidence="3" id="KW-0732">Signal</keyword>
<feature type="region of interest" description="Disordered" evidence="1">
    <location>
        <begin position="263"/>
        <end position="299"/>
    </location>
</feature>
<proteinExistence type="predicted"/>
<keyword evidence="2" id="KW-0812">Transmembrane</keyword>
<organism evidence="4 5">
    <name type="scientific">Xanthomonas hydrangeae</name>
    <dbReference type="NCBI Taxonomy" id="2775159"/>
    <lineage>
        <taxon>Bacteria</taxon>
        <taxon>Pseudomonadati</taxon>
        <taxon>Pseudomonadota</taxon>
        <taxon>Gammaproteobacteria</taxon>
        <taxon>Lysobacterales</taxon>
        <taxon>Lysobacteraceae</taxon>
        <taxon>Xanthomonas</taxon>
    </lineage>
</organism>
<keyword evidence="2" id="KW-0472">Membrane</keyword>
<accession>A0AAU0B8W8</accession>
<reference evidence="4 5" key="1">
    <citation type="submission" date="2022-08" db="EMBL/GenBank/DDBJ databases">
        <title>Whole genome sequencing-based tracing of a 2022 introduction and outbreak of Xanthomonas hortorum pv. pelargonii.</title>
        <authorList>
            <person name="Iruegas-Bocardo F."/>
            <person name="Weisberg A.K."/>
            <person name="Riutta E.R."/>
            <person name="Kilday K."/>
            <person name="Bonkowski J.C."/>
            <person name="Creswell T."/>
            <person name="Daughtrey M.L."/>
            <person name="Rane K."/>
            <person name="Grunwald N.J."/>
            <person name="Chang J.H."/>
            <person name="Putnam M.L."/>
        </authorList>
    </citation>
    <scope>NUCLEOTIDE SEQUENCE [LARGE SCALE GENOMIC DNA]</scope>
    <source>
        <strain evidence="4 5">22-323</strain>
    </source>
</reference>
<feature type="transmembrane region" description="Helical" evidence="2">
    <location>
        <begin position="450"/>
        <end position="470"/>
    </location>
</feature>
<evidence type="ECO:0000256" key="3">
    <source>
        <dbReference type="SAM" id="SignalP"/>
    </source>
</evidence>
<dbReference type="Proteomes" id="UP001302716">
    <property type="component" value="Chromosome"/>
</dbReference>